<dbReference type="InterPro" id="IPR013783">
    <property type="entry name" value="Ig-like_fold"/>
</dbReference>
<evidence type="ECO:0000259" key="2">
    <source>
        <dbReference type="Pfam" id="PF17753"/>
    </source>
</evidence>
<dbReference type="PANTHER" id="PTHR43730:SF1">
    <property type="entry name" value="BETA-MANNOSIDASE"/>
    <property type="match status" value="1"/>
</dbReference>
<dbReference type="Pfam" id="PF17753">
    <property type="entry name" value="Ig_mannosidase"/>
    <property type="match status" value="1"/>
</dbReference>
<organism evidence="4">
    <name type="scientific">marine sediment metagenome</name>
    <dbReference type="NCBI Taxonomy" id="412755"/>
    <lineage>
        <taxon>unclassified sequences</taxon>
        <taxon>metagenomes</taxon>
        <taxon>ecological metagenomes</taxon>
    </lineage>
</organism>
<evidence type="ECO:0000256" key="1">
    <source>
        <dbReference type="ARBA" id="ARBA00023295"/>
    </source>
</evidence>
<dbReference type="GO" id="GO:0006516">
    <property type="term" value="P:glycoprotein catabolic process"/>
    <property type="evidence" value="ECO:0007669"/>
    <property type="project" value="TreeGrafter"/>
</dbReference>
<proteinExistence type="predicted"/>
<keyword evidence="1" id="KW-0378">Hydrolase</keyword>
<dbReference type="InterPro" id="IPR050887">
    <property type="entry name" value="Beta-mannosidase_GH2"/>
</dbReference>
<dbReference type="InterPro" id="IPR041625">
    <property type="entry name" value="Beta-mannosidase_Ig"/>
</dbReference>
<protein>
    <recommendedName>
        <fullName evidence="5">Mannosidase Ig/CBM-like domain-containing protein</fullName>
    </recommendedName>
</protein>
<dbReference type="GO" id="GO:0004567">
    <property type="term" value="F:beta-mannosidase activity"/>
    <property type="evidence" value="ECO:0007669"/>
    <property type="project" value="TreeGrafter"/>
</dbReference>
<dbReference type="AlphaFoldDB" id="A0A0F9KGE5"/>
<reference evidence="4" key="1">
    <citation type="journal article" date="2015" name="Nature">
        <title>Complex archaea that bridge the gap between prokaryotes and eukaryotes.</title>
        <authorList>
            <person name="Spang A."/>
            <person name="Saw J.H."/>
            <person name="Jorgensen S.L."/>
            <person name="Zaremba-Niedzwiedzka K."/>
            <person name="Martijn J."/>
            <person name="Lind A.E."/>
            <person name="van Eijk R."/>
            <person name="Schleper C."/>
            <person name="Guy L."/>
            <person name="Ettema T.J."/>
        </authorList>
    </citation>
    <scope>NUCLEOTIDE SEQUENCE</scope>
</reference>
<dbReference type="EMBL" id="LAZR01013596">
    <property type="protein sequence ID" value="KKM21223.1"/>
    <property type="molecule type" value="Genomic_DNA"/>
</dbReference>
<dbReference type="Gene3D" id="3.20.20.80">
    <property type="entry name" value="Glycosidases"/>
    <property type="match status" value="1"/>
</dbReference>
<comment type="caution">
    <text evidence="4">The sequence shown here is derived from an EMBL/GenBank/DDBJ whole genome shotgun (WGS) entry which is preliminary data.</text>
</comment>
<dbReference type="Gene3D" id="2.60.40.10">
    <property type="entry name" value="Immunoglobulins"/>
    <property type="match status" value="2"/>
</dbReference>
<dbReference type="InterPro" id="IPR036156">
    <property type="entry name" value="Beta-gal/glucu_dom_sf"/>
</dbReference>
<keyword evidence="1" id="KW-0326">Glycosidase</keyword>
<dbReference type="InterPro" id="IPR017853">
    <property type="entry name" value="GH"/>
</dbReference>
<evidence type="ECO:0008006" key="5">
    <source>
        <dbReference type="Google" id="ProtNLM"/>
    </source>
</evidence>
<evidence type="ECO:0000259" key="3">
    <source>
        <dbReference type="Pfam" id="PF17786"/>
    </source>
</evidence>
<evidence type="ECO:0000313" key="4">
    <source>
        <dbReference type="EMBL" id="KKM21223.1"/>
    </source>
</evidence>
<dbReference type="PANTHER" id="PTHR43730">
    <property type="entry name" value="BETA-MANNOSIDASE"/>
    <property type="match status" value="1"/>
</dbReference>
<gene>
    <name evidence="4" type="ORF">LCGC14_1637580</name>
</gene>
<accession>A0A0F9KGE5</accession>
<dbReference type="SUPFAM" id="SSF49303">
    <property type="entry name" value="beta-Galactosidase/glucuronidase domain"/>
    <property type="match status" value="2"/>
</dbReference>
<feature type="domain" description="Beta-mannosidase Ig-fold" evidence="2">
    <location>
        <begin position="325"/>
        <end position="391"/>
    </location>
</feature>
<feature type="domain" description="Mannosidase Ig/CBM-like" evidence="3">
    <location>
        <begin position="231"/>
        <end position="306"/>
    </location>
</feature>
<dbReference type="SUPFAM" id="SSF51445">
    <property type="entry name" value="(Trans)glycosidases"/>
    <property type="match status" value="1"/>
</dbReference>
<sequence>MLKSLKNHPSIVLWCGNNENDWIYRKEDELKGRTIYHNILPSICKEMDSTRPYWPSSPYGGKDPNSEEEGDRHNWYVWSGWQEIESYREDKGRFLSEFGFQAPPVMETIKRFCPPDQLKENSLSMQWHNKQKDGSGRLIHYLRAYMPDFENFEEFVQYSQLNQAYALREIIERCRRRKFKCGGTLFWQFNDCWPGVSWSIVDYYLRPKPAYYAVKRVFQPVLISLVKEEEKIEVWICNDTLKEIKGRLQLKSISFKGQILWAGEKDVFIAANQSVKVLAKSIWEMGIKSTKEDFVYASLKMKEGQIESHLLLERERNLKFFPERLERKVHQSEDGLEVELYSPVFVRSVILEVPGENVEFSDNFFDLVPGVKKRVRLTCSSEKEGIIRDRLNIT</sequence>
<dbReference type="Pfam" id="PF17786">
    <property type="entry name" value="Mannosidase_ig"/>
    <property type="match status" value="1"/>
</dbReference>
<dbReference type="InterPro" id="IPR041447">
    <property type="entry name" value="Mannosidase_ig"/>
</dbReference>
<name>A0A0F9KGE5_9ZZZZ</name>